<dbReference type="InterPro" id="IPR008972">
    <property type="entry name" value="Cupredoxin"/>
</dbReference>
<evidence type="ECO:0000313" key="11">
    <source>
        <dbReference type="EMBL" id="MQY49738.1"/>
    </source>
</evidence>
<dbReference type="NCBIfam" id="TIGR02375">
    <property type="entry name" value="pseudoazurin"/>
    <property type="match status" value="1"/>
</dbReference>
<evidence type="ECO:0000256" key="6">
    <source>
        <dbReference type="ARBA" id="ARBA00022982"/>
    </source>
</evidence>
<dbReference type="PRINTS" id="PR00156">
    <property type="entry name" value="COPPERBLUE"/>
</dbReference>
<sequence length="150" mass="15724">MRAALIRPAIIAAALGLFAVPALSAEIEIKMLNKGSDGQAMVFEPASVRAAVGDTIRFVSVDKGHDAQAVKELIPEGVEPFKGKISTDLVVTVDKEGAYVVKCTPHYGMGMVALVVVGEGAPANLEAVKAAKMPKKTRDRLDAEIAKLGL</sequence>
<evidence type="ECO:0000256" key="9">
    <source>
        <dbReference type="PIRSR" id="PIRSR602386-1"/>
    </source>
</evidence>
<keyword evidence="7 9" id="KW-0186">Copper</keyword>
<feature type="binding site" evidence="9">
    <location>
        <position position="103"/>
    </location>
    <ligand>
        <name>Cu cation</name>
        <dbReference type="ChEBI" id="CHEBI:23378"/>
    </ligand>
</feature>
<accession>A0A6A8AIP7</accession>
<keyword evidence="6" id="KW-0249">Electron transport</keyword>
<dbReference type="InterPro" id="IPR002386">
    <property type="entry name" value="Amicyanin/Pseudoazurin"/>
</dbReference>
<keyword evidence="12" id="KW-1185">Reference proteome</keyword>
<proteinExistence type="predicted"/>
<dbReference type="GO" id="GO:0005507">
    <property type="term" value="F:copper ion binding"/>
    <property type="evidence" value="ECO:0007669"/>
    <property type="project" value="UniProtKB-UniRule"/>
</dbReference>
<dbReference type="CDD" id="cd04218">
    <property type="entry name" value="Pseudoazurin"/>
    <property type="match status" value="1"/>
</dbReference>
<evidence type="ECO:0000256" key="4">
    <source>
        <dbReference type="ARBA" id="ARBA00022723"/>
    </source>
</evidence>
<evidence type="ECO:0000313" key="12">
    <source>
        <dbReference type="Proteomes" id="UP000435138"/>
    </source>
</evidence>
<evidence type="ECO:0000256" key="3">
    <source>
        <dbReference type="ARBA" id="ARBA00022448"/>
    </source>
</evidence>
<evidence type="ECO:0000256" key="5">
    <source>
        <dbReference type="ARBA" id="ARBA00022764"/>
    </source>
</evidence>
<dbReference type="InterPro" id="IPR012745">
    <property type="entry name" value="Pseudoazurin"/>
</dbReference>
<dbReference type="InterPro" id="IPR001235">
    <property type="entry name" value="Copper_blue_Plastocyanin"/>
</dbReference>
<evidence type="ECO:0000256" key="8">
    <source>
        <dbReference type="NCBIfam" id="TIGR02375"/>
    </source>
</evidence>
<dbReference type="EMBL" id="WIXI01000051">
    <property type="protein sequence ID" value="MQY49738.1"/>
    <property type="molecule type" value="Genomic_DNA"/>
</dbReference>
<feature type="binding site" evidence="9">
    <location>
        <position position="106"/>
    </location>
    <ligand>
        <name>Cu cation</name>
        <dbReference type="ChEBI" id="CHEBI:23378"/>
    </ligand>
</feature>
<dbReference type="GO" id="GO:0042597">
    <property type="term" value="C:periplasmic space"/>
    <property type="evidence" value="ECO:0007669"/>
    <property type="project" value="UniProtKB-SubCell"/>
</dbReference>
<evidence type="ECO:0000259" key="10">
    <source>
        <dbReference type="Pfam" id="PF00127"/>
    </source>
</evidence>
<gene>
    <name evidence="11" type="ORF">GAO09_27300</name>
</gene>
<feature type="binding site" evidence="9">
    <location>
        <position position="111"/>
    </location>
    <ligand>
        <name>Cu cation</name>
        <dbReference type="ChEBI" id="CHEBI:23378"/>
    </ligand>
</feature>
<comment type="cofactor">
    <cofactor evidence="9">
        <name>Cu cation</name>
        <dbReference type="ChEBI" id="CHEBI:23378"/>
    </cofactor>
    <text evidence="9">Binds 1 copper ion per subunit.</text>
</comment>
<dbReference type="Pfam" id="PF00127">
    <property type="entry name" value="Copper-bind"/>
    <property type="match status" value="1"/>
</dbReference>
<dbReference type="InterPro" id="IPR000923">
    <property type="entry name" value="BlueCu_1"/>
</dbReference>
<protein>
    <recommendedName>
        <fullName evidence="2 8">Pseudoazurin</fullName>
    </recommendedName>
</protein>
<dbReference type="GO" id="GO:0009055">
    <property type="term" value="F:electron transfer activity"/>
    <property type="evidence" value="ECO:0007669"/>
    <property type="project" value="InterPro"/>
</dbReference>
<name>A0A6A8AIP7_9HYPH</name>
<keyword evidence="3" id="KW-0813">Transport</keyword>
<reference evidence="11 12" key="1">
    <citation type="submission" date="2019-11" db="EMBL/GenBank/DDBJ databases">
        <title>Genome analysis of Rhizobacterium cereale a novel genus and species isolated from maize roots in North Spain.</title>
        <authorList>
            <person name="Menendez E."/>
            <person name="Flores-Felix J.D."/>
            <person name="Ramirez-Bahena M.-H."/>
            <person name="Igual J.M."/>
            <person name="Garcia-Fraile P."/>
            <person name="Peix A."/>
            <person name="Velazquez E."/>
        </authorList>
    </citation>
    <scope>NUCLEOTIDE SEQUENCE [LARGE SCALE GENOMIC DNA]</scope>
    <source>
        <strain evidence="11 12">RZME27</strain>
    </source>
</reference>
<feature type="binding site" evidence="9">
    <location>
        <position position="65"/>
    </location>
    <ligand>
        <name>Cu cation</name>
        <dbReference type="ChEBI" id="CHEBI:23378"/>
    </ligand>
</feature>
<keyword evidence="5" id="KW-0574">Periplasm</keyword>
<dbReference type="PROSITE" id="PS00196">
    <property type="entry name" value="COPPER_BLUE"/>
    <property type="match status" value="1"/>
</dbReference>
<evidence type="ECO:0000256" key="7">
    <source>
        <dbReference type="ARBA" id="ARBA00023008"/>
    </source>
</evidence>
<dbReference type="AlphaFoldDB" id="A0A6A8AIP7"/>
<comment type="caution">
    <text evidence="11">The sequence shown here is derived from an EMBL/GenBank/DDBJ whole genome shotgun (WGS) entry which is preliminary data.</text>
</comment>
<dbReference type="RefSeq" id="WP_153359786.1">
    <property type="nucleotide sequence ID" value="NZ_JAYKOO010000001.1"/>
</dbReference>
<dbReference type="PRINTS" id="PR00155">
    <property type="entry name" value="AMICYANIN"/>
</dbReference>
<evidence type="ECO:0000256" key="1">
    <source>
        <dbReference type="ARBA" id="ARBA00004418"/>
    </source>
</evidence>
<feature type="domain" description="Blue (type 1) copper" evidence="10">
    <location>
        <begin position="31"/>
        <end position="117"/>
    </location>
</feature>
<organism evidence="11 12">
    <name type="scientific">Endobacterium cereale</name>
    <dbReference type="NCBI Taxonomy" id="2663029"/>
    <lineage>
        <taxon>Bacteria</taxon>
        <taxon>Pseudomonadati</taxon>
        <taxon>Pseudomonadota</taxon>
        <taxon>Alphaproteobacteria</taxon>
        <taxon>Hyphomicrobiales</taxon>
        <taxon>Rhizobiaceae</taxon>
        <taxon>Endobacterium</taxon>
    </lineage>
</organism>
<dbReference type="Proteomes" id="UP000435138">
    <property type="component" value="Unassembled WGS sequence"/>
</dbReference>
<comment type="subcellular location">
    <subcellularLocation>
        <location evidence="1">Periplasm</location>
    </subcellularLocation>
</comment>
<dbReference type="Gene3D" id="2.60.40.420">
    <property type="entry name" value="Cupredoxins - blue copper proteins"/>
    <property type="match status" value="1"/>
</dbReference>
<dbReference type="InterPro" id="IPR028871">
    <property type="entry name" value="BlueCu_1_BS"/>
</dbReference>
<keyword evidence="4 9" id="KW-0479">Metal-binding</keyword>
<dbReference type="SUPFAM" id="SSF49503">
    <property type="entry name" value="Cupredoxins"/>
    <property type="match status" value="1"/>
</dbReference>
<evidence type="ECO:0000256" key="2">
    <source>
        <dbReference type="ARBA" id="ARBA00016984"/>
    </source>
</evidence>